<feature type="domain" description="ENTH" evidence="1">
    <location>
        <begin position="3"/>
        <end position="133"/>
    </location>
</feature>
<dbReference type="InterPro" id="IPR013809">
    <property type="entry name" value="ENTH"/>
</dbReference>
<dbReference type="GO" id="GO:0035615">
    <property type="term" value="F:clathrin adaptor activity"/>
    <property type="evidence" value="ECO:0007669"/>
    <property type="project" value="TreeGrafter"/>
</dbReference>
<dbReference type="AlphaFoldDB" id="A0A1L8EBG9"/>
<dbReference type="InterPro" id="IPR030224">
    <property type="entry name" value="Sla2_fam"/>
</dbReference>
<dbReference type="InterPro" id="IPR008942">
    <property type="entry name" value="ENTH_VHS"/>
</dbReference>
<dbReference type="SUPFAM" id="SSF48464">
    <property type="entry name" value="ENTH/VHS domain"/>
    <property type="match status" value="1"/>
</dbReference>
<dbReference type="Pfam" id="PF07651">
    <property type="entry name" value="ANTH"/>
    <property type="match status" value="1"/>
</dbReference>
<dbReference type="GO" id="GO:0006897">
    <property type="term" value="P:endocytosis"/>
    <property type="evidence" value="ECO:0007669"/>
    <property type="project" value="InterPro"/>
</dbReference>
<dbReference type="Gene3D" id="1.25.40.90">
    <property type="match status" value="1"/>
</dbReference>
<evidence type="ECO:0000313" key="2">
    <source>
        <dbReference type="EMBL" id="JAV16078.1"/>
    </source>
</evidence>
<reference evidence="2" key="1">
    <citation type="submission" date="2017-01" db="EMBL/GenBank/DDBJ databases">
        <title>An insight into the sialome and mialome of the horn fly, Haematobia irritans.</title>
        <authorList>
            <person name="Breijo M."/>
            <person name="Boiani M."/>
            <person name="Ures X."/>
            <person name="Rocha S."/>
            <person name="Sequeira M."/>
            <person name="Ribeiro J.M."/>
        </authorList>
    </citation>
    <scope>NUCLEOTIDE SEQUENCE</scope>
</reference>
<dbReference type="GO" id="GO:0030864">
    <property type="term" value="C:cortical actin cytoskeleton"/>
    <property type="evidence" value="ECO:0007669"/>
    <property type="project" value="TreeGrafter"/>
</dbReference>
<sequence length="291" mass="34193">MLESKKDIEQLKKWLKKCICPKEEPFDATLARSIILKTHEIKGAHPIWQRAEKLELKCNKFTMWKFCLLIHKILHDGHHQVLQDSTSYRGQLQAYFNFWSAQTSDPSMRECVLQYCNVLHSKILFHQTYPRIKSNFGIDYDLVFDVNSYFELCLDMCDYLENLLKLQRAIFTNLAVHNIIAESKKGQCRSMALVTIIEECDVLYHNTLEILQILHMQLSPEVTSDIRERFSKVLCDELRNFFDYARSFESLSKSVEIPKIPMALPNLFDVIPAVWYSHEPSAPFIMDLEDY</sequence>
<dbReference type="GO" id="GO:0043325">
    <property type="term" value="F:phosphatidylinositol-3,4-bisphosphate binding"/>
    <property type="evidence" value="ECO:0007669"/>
    <property type="project" value="TreeGrafter"/>
</dbReference>
<dbReference type="PROSITE" id="PS50942">
    <property type="entry name" value="ENTH"/>
    <property type="match status" value="1"/>
</dbReference>
<dbReference type="PANTHER" id="PTHR10407:SF15">
    <property type="entry name" value="HUNTINGTIN INTERACTING PROTEIN 1"/>
    <property type="match status" value="1"/>
</dbReference>
<dbReference type="GO" id="GO:0032051">
    <property type="term" value="F:clathrin light chain binding"/>
    <property type="evidence" value="ECO:0007669"/>
    <property type="project" value="TreeGrafter"/>
</dbReference>
<dbReference type="GO" id="GO:0080025">
    <property type="term" value="F:phosphatidylinositol-3,5-bisphosphate binding"/>
    <property type="evidence" value="ECO:0007669"/>
    <property type="project" value="TreeGrafter"/>
</dbReference>
<dbReference type="GO" id="GO:0030136">
    <property type="term" value="C:clathrin-coated vesicle"/>
    <property type="evidence" value="ECO:0007669"/>
    <property type="project" value="TreeGrafter"/>
</dbReference>
<accession>A0A1L8EBG9</accession>
<dbReference type="GO" id="GO:0007015">
    <property type="term" value="P:actin filament organization"/>
    <property type="evidence" value="ECO:0007669"/>
    <property type="project" value="TreeGrafter"/>
</dbReference>
<dbReference type="GO" id="GO:0051015">
    <property type="term" value="F:actin filament binding"/>
    <property type="evidence" value="ECO:0007669"/>
    <property type="project" value="TreeGrafter"/>
</dbReference>
<evidence type="ECO:0000259" key="1">
    <source>
        <dbReference type="PROSITE" id="PS50942"/>
    </source>
</evidence>
<proteinExistence type="predicted"/>
<dbReference type="InterPro" id="IPR011417">
    <property type="entry name" value="ANTH_dom"/>
</dbReference>
<dbReference type="SMART" id="SM00273">
    <property type="entry name" value="ENTH"/>
    <property type="match status" value="1"/>
</dbReference>
<organism evidence="2">
    <name type="scientific">Haematobia irritans</name>
    <name type="common">Horn fly</name>
    <name type="synonym">Conops irritans</name>
    <dbReference type="NCBI Taxonomy" id="7368"/>
    <lineage>
        <taxon>Eukaryota</taxon>
        <taxon>Metazoa</taxon>
        <taxon>Ecdysozoa</taxon>
        <taxon>Arthropoda</taxon>
        <taxon>Hexapoda</taxon>
        <taxon>Insecta</taxon>
        <taxon>Pterygota</taxon>
        <taxon>Neoptera</taxon>
        <taxon>Endopterygota</taxon>
        <taxon>Diptera</taxon>
        <taxon>Brachycera</taxon>
        <taxon>Muscomorpha</taxon>
        <taxon>Muscoidea</taxon>
        <taxon>Muscidae</taxon>
        <taxon>Haematobia</taxon>
    </lineage>
</organism>
<dbReference type="PANTHER" id="PTHR10407">
    <property type="entry name" value="HUNTINGTIN INTERACTING PROTEIN 1"/>
    <property type="match status" value="1"/>
</dbReference>
<protein>
    <recommendedName>
        <fullName evidence="1">ENTH domain-containing protein</fullName>
    </recommendedName>
</protein>
<dbReference type="EMBL" id="GFDG01002721">
    <property type="protein sequence ID" value="JAV16078.1"/>
    <property type="molecule type" value="Transcribed_RNA"/>
</dbReference>
<dbReference type="GO" id="GO:0048268">
    <property type="term" value="P:clathrin coat assembly"/>
    <property type="evidence" value="ECO:0007669"/>
    <property type="project" value="TreeGrafter"/>
</dbReference>
<name>A0A1L8EBG9_HAEIR</name>